<protein>
    <submittedName>
        <fullName evidence="3">DUF1565 domain-containing protein</fullName>
    </submittedName>
</protein>
<evidence type="ECO:0000256" key="1">
    <source>
        <dbReference type="SAM" id="MobiDB-lite"/>
    </source>
</evidence>
<comment type="caution">
    <text evidence="3">The sequence shown here is derived from an EMBL/GenBank/DDBJ whole genome shotgun (WGS) entry which is preliminary data.</text>
</comment>
<feature type="region of interest" description="Disordered" evidence="1">
    <location>
        <begin position="39"/>
        <end position="80"/>
    </location>
</feature>
<dbReference type="Pfam" id="PF13229">
    <property type="entry name" value="Beta_helix"/>
    <property type="match status" value="1"/>
</dbReference>
<reference evidence="3" key="1">
    <citation type="journal article" date="2020" name="mSystems">
        <title>Genome- and Community-Level Interaction Insights into Carbon Utilization and Element Cycling Functions of Hydrothermarchaeota in Hydrothermal Sediment.</title>
        <authorList>
            <person name="Zhou Z."/>
            <person name="Liu Y."/>
            <person name="Xu W."/>
            <person name="Pan J."/>
            <person name="Luo Z.H."/>
            <person name="Li M."/>
        </authorList>
    </citation>
    <scope>NUCLEOTIDE SEQUENCE [LARGE SCALE GENOMIC DNA]</scope>
    <source>
        <strain evidence="3">SpSt-349</strain>
    </source>
</reference>
<dbReference type="AlphaFoldDB" id="A0A831U1X0"/>
<organism evidence="3">
    <name type="scientific">Geobacter metallireducens</name>
    <dbReference type="NCBI Taxonomy" id="28232"/>
    <lineage>
        <taxon>Bacteria</taxon>
        <taxon>Pseudomonadati</taxon>
        <taxon>Thermodesulfobacteriota</taxon>
        <taxon>Desulfuromonadia</taxon>
        <taxon>Geobacterales</taxon>
        <taxon>Geobacteraceae</taxon>
        <taxon>Geobacter</taxon>
    </lineage>
</organism>
<dbReference type="PROSITE" id="PS51257">
    <property type="entry name" value="PROKAR_LIPOPROTEIN"/>
    <property type="match status" value="1"/>
</dbReference>
<evidence type="ECO:0000313" key="3">
    <source>
        <dbReference type="EMBL" id="HEN42638.1"/>
    </source>
</evidence>
<dbReference type="EMBL" id="DSOV01000043">
    <property type="protein sequence ID" value="HEN42638.1"/>
    <property type="molecule type" value="Genomic_DNA"/>
</dbReference>
<evidence type="ECO:0000259" key="2">
    <source>
        <dbReference type="Pfam" id="PF13229"/>
    </source>
</evidence>
<name>A0A831U1X0_GEOME</name>
<proteinExistence type="predicted"/>
<dbReference type="Gene3D" id="2.160.20.10">
    <property type="entry name" value="Single-stranded right-handed beta-helix, Pectin lyase-like"/>
    <property type="match status" value="1"/>
</dbReference>
<dbReference type="SUPFAM" id="SSF51126">
    <property type="entry name" value="Pectin lyase-like"/>
    <property type="match status" value="1"/>
</dbReference>
<dbReference type="InterPro" id="IPR006626">
    <property type="entry name" value="PbH1"/>
</dbReference>
<sequence length="441" mass="46036">MRRFAMSGTPMVLPVLVWTALLGGCGTVSGLFGPADSRLSPSTAPVTMPSGLSGPAAVKPEPPPAPSAPPAGRLPLVSERSNPALPGAARLASTMAASPERFYRDAVLTEDTVWRGEVFVEGGITVAPQTTLTVEPGTVVRFRRTVAGEGAGPLLLVQGRLVARGSAEAPVRFTSSFSDPRAGEWQGIVFLGSEKKNLLEQCRVEGAAVGIDASFSTVTLKEVSLADCGTGARFQDSIVTVSGGSASGCAVGMDFADSESDIRGITVRGNGRGMTVRGGSLFLEGAGIADNREAGLIAAASRLTIDRSIFQGSAAGLLLTDCEGTVTGARIADNREIGIQLIRSRVKVHGNEIVSNGDIGLRVEDGRGLAWGNVFSGNGRFDIDNTGAEDFRAMANWWGEPAPVLEKRLNHRIQDPSRGRILVQPLLTVRPPLATLNSVAK</sequence>
<dbReference type="InterPro" id="IPR012334">
    <property type="entry name" value="Pectin_lyas_fold"/>
</dbReference>
<gene>
    <name evidence="3" type="ORF">ENQ87_09735</name>
</gene>
<feature type="compositionally biased region" description="Pro residues" evidence="1">
    <location>
        <begin position="60"/>
        <end position="69"/>
    </location>
</feature>
<feature type="domain" description="Right handed beta helix" evidence="2">
    <location>
        <begin position="258"/>
        <end position="379"/>
    </location>
</feature>
<dbReference type="SMART" id="SM00710">
    <property type="entry name" value="PbH1"/>
    <property type="match status" value="3"/>
</dbReference>
<dbReference type="InterPro" id="IPR039448">
    <property type="entry name" value="Beta_helix"/>
</dbReference>
<dbReference type="InterPro" id="IPR011050">
    <property type="entry name" value="Pectin_lyase_fold/virulence"/>
</dbReference>
<accession>A0A831U1X0</accession>